<gene>
    <name evidence="3" type="ORF">SAMN04489842_2054</name>
</gene>
<proteinExistence type="predicted"/>
<evidence type="ECO:0000259" key="2">
    <source>
        <dbReference type="Pfam" id="PF25213"/>
    </source>
</evidence>
<organism evidence="3 4">
    <name type="scientific">Natronobacterium texcoconense</name>
    <dbReference type="NCBI Taxonomy" id="1095778"/>
    <lineage>
        <taxon>Archaea</taxon>
        <taxon>Methanobacteriati</taxon>
        <taxon>Methanobacteriota</taxon>
        <taxon>Stenosarchaea group</taxon>
        <taxon>Halobacteria</taxon>
        <taxon>Halobacteriales</taxon>
        <taxon>Natrialbaceae</taxon>
        <taxon>Natronobacterium</taxon>
    </lineage>
</organism>
<evidence type="ECO:0000313" key="4">
    <source>
        <dbReference type="Proteomes" id="UP000198848"/>
    </source>
</evidence>
<dbReference type="InterPro" id="IPR036388">
    <property type="entry name" value="WH-like_DNA-bd_sf"/>
</dbReference>
<protein>
    <submittedName>
        <fullName evidence="3">Predicted transcriptional regulator, contains HTH domain</fullName>
    </submittedName>
</protein>
<accession>A0A1H1FPY2</accession>
<dbReference type="OrthoDB" id="330490at2157"/>
<dbReference type="Gene3D" id="1.10.10.10">
    <property type="entry name" value="Winged helix-like DNA-binding domain superfamily/Winged helix DNA-binding domain"/>
    <property type="match status" value="1"/>
</dbReference>
<dbReference type="InterPro" id="IPR057527">
    <property type="entry name" value="HVO_A0261-like_N"/>
</dbReference>
<feature type="domain" description="Methanogenesis regulatory protein FilR1 middle" evidence="1">
    <location>
        <begin position="123"/>
        <end position="253"/>
    </location>
</feature>
<name>A0A1H1FPY2_NATTX</name>
<dbReference type="AlphaFoldDB" id="A0A1H1FPY2"/>
<dbReference type="RefSeq" id="WP_090381163.1">
    <property type="nucleotide sequence ID" value="NZ_FNLC01000002.1"/>
</dbReference>
<feature type="domain" description="HVO-A0261-like N-terminal" evidence="2">
    <location>
        <begin position="6"/>
        <end position="88"/>
    </location>
</feature>
<dbReference type="Proteomes" id="UP000198848">
    <property type="component" value="Unassembled WGS sequence"/>
</dbReference>
<keyword evidence="4" id="KW-1185">Reference proteome</keyword>
<dbReference type="Pfam" id="PF08350">
    <property type="entry name" value="FilR1_middle"/>
    <property type="match status" value="1"/>
</dbReference>
<sequence length="268" mass="30026">MASPLEEIEFLALSANRVDVLELLAEDEYTRSELAHETGASQATLGRILGDFDERSWITRDGSRYRATATGRLVAEGVTDLRTILETEGKLRDVVDYLPTRGLAFDLRHLADATITKPSQTRPNAPVQRLLALLEDADEVRAFSHAFNEQTLQVVRERTTAGEVTFRGVFSRYAIEALTDDSALRRQLRDLLAADETAVRVGRDDVPLAVMIVDDVVYLLVRDDHGVLRASIEIDDPTVRSWANDRFDEYWEDSESLTVDALESMDDG</sequence>
<dbReference type="InterPro" id="IPR013561">
    <property type="entry name" value="FilR1_middle_dom"/>
</dbReference>
<evidence type="ECO:0000313" key="3">
    <source>
        <dbReference type="EMBL" id="SDR02769.1"/>
    </source>
</evidence>
<dbReference type="Pfam" id="PF25213">
    <property type="entry name" value="HVO_A0261_N"/>
    <property type="match status" value="1"/>
</dbReference>
<dbReference type="EMBL" id="FNLC01000002">
    <property type="protein sequence ID" value="SDR02769.1"/>
    <property type="molecule type" value="Genomic_DNA"/>
</dbReference>
<reference evidence="4" key="1">
    <citation type="submission" date="2016-10" db="EMBL/GenBank/DDBJ databases">
        <authorList>
            <person name="Varghese N."/>
            <person name="Submissions S."/>
        </authorList>
    </citation>
    <scope>NUCLEOTIDE SEQUENCE [LARGE SCALE GENOMIC DNA]</scope>
    <source>
        <strain evidence="4">DSM 24767</strain>
    </source>
</reference>
<dbReference type="InterPro" id="IPR036390">
    <property type="entry name" value="WH_DNA-bd_sf"/>
</dbReference>
<dbReference type="SUPFAM" id="SSF46785">
    <property type="entry name" value="Winged helix' DNA-binding domain"/>
    <property type="match status" value="1"/>
</dbReference>
<evidence type="ECO:0000259" key="1">
    <source>
        <dbReference type="Pfam" id="PF08350"/>
    </source>
</evidence>